<reference evidence="1 2" key="1">
    <citation type="submission" date="2019-03" db="EMBL/GenBank/DDBJ databases">
        <title>Genomic Encyclopedia of Type Strains, Phase IV (KMG-IV): sequencing the most valuable type-strain genomes for metagenomic binning, comparative biology and taxonomic classification.</title>
        <authorList>
            <person name="Goeker M."/>
        </authorList>
    </citation>
    <scope>NUCLEOTIDE SEQUENCE [LARGE SCALE GENOMIC DNA]</scope>
    <source>
        <strain evidence="1 2">DSM 45765</strain>
    </source>
</reference>
<name>A0A4R2R396_9PSEU</name>
<protein>
    <submittedName>
        <fullName evidence="1">Uncharacterized protein</fullName>
    </submittedName>
</protein>
<evidence type="ECO:0000313" key="2">
    <source>
        <dbReference type="Proteomes" id="UP000294911"/>
    </source>
</evidence>
<keyword evidence="2" id="KW-1185">Reference proteome</keyword>
<proteinExistence type="predicted"/>
<dbReference type="EMBL" id="SLXQ01000001">
    <property type="protein sequence ID" value="TCP57282.1"/>
    <property type="molecule type" value="Genomic_DNA"/>
</dbReference>
<sequence>MKGHYASESVSVVEQLTRLLTSQKGRQWHWIQMIRVRHMYR</sequence>
<accession>A0A4R2R396</accession>
<dbReference type="Proteomes" id="UP000294911">
    <property type="component" value="Unassembled WGS sequence"/>
</dbReference>
<gene>
    <name evidence="1" type="ORF">EV191_1011236</name>
</gene>
<dbReference type="AlphaFoldDB" id="A0A4R2R396"/>
<organism evidence="1 2">
    <name type="scientific">Tamaricihabitans halophyticus</name>
    <dbReference type="NCBI Taxonomy" id="1262583"/>
    <lineage>
        <taxon>Bacteria</taxon>
        <taxon>Bacillati</taxon>
        <taxon>Actinomycetota</taxon>
        <taxon>Actinomycetes</taxon>
        <taxon>Pseudonocardiales</taxon>
        <taxon>Pseudonocardiaceae</taxon>
        <taxon>Tamaricihabitans</taxon>
    </lineage>
</organism>
<evidence type="ECO:0000313" key="1">
    <source>
        <dbReference type="EMBL" id="TCP57282.1"/>
    </source>
</evidence>
<comment type="caution">
    <text evidence="1">The sequence shown here is derived from an EMBL/GenBank/DDBJ whole genome shotgun (WGS) entry which is preliminary data.</text>
</comment>